<evidence type="ECO:0000313" key="3">
    <source>
        <dbReference type="WBParaSite" id="ACRNAN_scaffold141.g17813.t1"/>
    </source>
</evidence>
<dbReference type="GO" id="GO:0003676">
    <property type="term" value="F:nucleic acid binding"/>
    <property type="evidence" value="ECO:0007669"/>
    <property type="project" value="InterPro"/>
</dbReference>
<proteinExistence type="predicted"/>
<name>A0A914CSP2_9BILA</name>
<dbReference type="Proteomes" id="UP000887540">
    <property type="component" value="Unplaced"/>
</dbReference>
<dbReference type="GO" id="GO:0008270">
    <property type="term" value="F:zinc ion binding"/>
    <property type="evidence" value="ECO:0007669"/>
    <property type="project" value="InterPro"/>
</dbReference>
<sequence length="157" mass="17473">MQQKFESPSSDTRCVNCGQYEHWCSGCPKPLKLYSERPCFKCGLTGYLAWSCQELTPEEIELLLAQAEGDAQNPLDQPETSANSVSVRDPENDFLSPFPEANAQSPWLQPGPSAANASSLNSSIEFGSPEQKRKLQIMKNSIKMNLPKKMPNEICLF</sequence>
<dbReference type="SUPFAM" id="SSF57756">
    <property type="entry name" value="Retrovirus zinc finger-like domains"/>
    <property type="match status" value="1"/>
</dbReference>
<evidence type="ECO:0000313" key="2">
    <source>
        <dbReference type="Proteomes" id="UP000887540"/>
    </source>
</evidence>
<reference evidence="3" key="1">
    <citation type="submission" date="2022-11" db="UniProtKB">
        <authorList>
            <consortium name="WormBaseParasite"/>
        </authorList>
    </citation>
    <scope>IDENTIFICATION</scope>
</reference>
<accession>A0A914CSP2</accession>
<keyword evidence="2" id="KW-1185">Reference proteome</keyword>
<feature type="compositionally biased region" description="Low complexity" evidence="1">
    <location>
        <begin position="113"/>
        <end position="123"/>
    </location>
</feature>
<organism evidence="2 3">
    <name type="scientific">Acrobeloides nanus</name>
    <dbReference type="NCBI Taxonomy" id="290746"/>
    <lineage>
        <taxon>Eukaryota</taxon>
        <taxon>Metazoa</taxon>
        <taxon>Ecdysozoa</taxon>
        <taxon>Nematoda</taxon>
        <taxon>Chromadorea</taxon>
        <taxon>Rhabditida</taxon>
        <taxon>Tylenchina</taxon>
        <taxon>Cephalobomorpha</taxon>
        <taxon>Cephaloboidea</taxon>
        <taxon>Cephalobidae</taxon>
        <taxon>Acrobeloides</taxon>
    </lineage>
</organism>
<dbReference type="AlphaFoldDB" id="A0A914CSP2"/>
<protein>
    <submittedName>
        <fullName evidence="3">CCHC-type domain-containing protein</fullName>
    </submittedName>
</protein>
<dbReference type="InterPro" id="IPR036875">
    <property type="entry name" value="Znf_CCHC_sf"/>
</dbReference>
<dbReference type="Gene3D" id="4.10.60.10">
    <property type="entry name" value="Zinc finger, CCHC-type"/>
    <property type="match status" value="1"/>
</dbReference>
<feature type="compositionally biased region" description="Polar residues" evidence="1">
    <location>
        <begin position="74"/>
        <end position="86"/>
    </location>
</feature>
<evidence type="ECO:0000256" key="1">
    <source>
        <dbReference type="SAM" id="MobiDB-lite"/>
    </source>
</evidence>
<dbReference type="WBParaSite" id="ACRNAN_scaffold141.g17813.t1">
    <property type="protein sequence ID" value="ACRNAN_scaffold141.g17813.t1"/>
    <property type="gene ID" value="ACRNAN_scaffold141.g17813"/>
</dbReference>
<feature type="region of interest" description="Disordered" evidence="1">
    <location>
        <begin position="67"/>
        <end position="123"/>
    </location>
</feature>